<proteinExistence type="predicted"/>
<dbReference type="AlphaFoldDB" id="A0A9W7ECY4"/>
<sequence length="113" mass="12481">MFNVVSYSRARSNSSHPQILSPAELDRMEHLEKEHIRKRGEEGQEEGGGGGGECMCMFCLEEEQEDHGGTRTTAEPAPQDWRDEVAFVSSCVCTRCGNKMGGTNEREKGAVES</sequence>
<dbReference type="EMBL" id="BRXZ01001571">
    <property type="protein sequence ID" value="GMH74312.1"/>
    <property type="molecule type" value="Genomic_DNA"/>
</dbReference>
<evidence type="ECO:0000313" key="3">
    <source>
        <dbReference type="Proteomes" id="UP001165082"/>
    </source>
</evidence>
<feature type="compositionally biased region" description="Basic and acidic residues" evidence="1">
    <location>
        <begin position="32"/>
        <end position="42"/>
    </location>
</feature>
<feature type="region of interest" description="Disordered" evidence="1">
    <location>
        <begin position="32"/>
        <end position="51"/>
    </location>
</feature>
<feature type="region of interest" description="Disordered" evidence="1">
    <location>
        <begin position="1"/>
        <end position="26"/>
    </location>
</feature>
<gene>
    <name evidence="2" type="ORF">TrRE_jg4710</name>
</gene>
<keyword evidence="3" id="KW-1185">Reference proteome</keyword>
<evidence type="ECO:0000313" key="2">
    <source>
        <dbReference type="EMBL" id="GMH74312.1"/>
    </source>
</evidence>
<comment type="caution">
    <text evidence="2">The sequence shown here is derived from an EMBL/GenBank/DDBJ whole genome shotgun (WGS) entry which is preliminary data.</text>
</comment>
<evidence type="ECO:0000256" key="1">
    <source>
        <dbReference type="SAM" id="MobiDB-lite"/>
    </source>
</evidence>
<protein>
    <submittedName>
        <fullName evidence="2">Uncharacterized protein</fullName>
    </submittedName>
</protein>
<feature type="compositionally biased region" description="Polar residues" evidence="1">
    <location>
        <begin position="1"/>
        <end position="18"/>
    </location>
</feature>
<accession>A0A9W7ECY4</accession>
<dbReference type="Proteomes" id="UP001165082">
    <property type="component" value="Unassembled WGS sequence"/>
</dbReference>
<organism evidence="2 3">
    <name type="scientific">Triparma retinervis</name>
    <dbReference type="NCBI Taxonomy" id="2557542"/>
    <lineage>
        <taxon>Eukaryota</taxon>
        <taxon>Sar</taxon>
        <taxon>Stramenopiles</taxon>
        <taxon>Ochrophyta</taxon>
        <taxon>Bolidophyceae</taxon>
        <taxon>Parmales</taxon>
        <taxon>Triparmaceae</taxon>
        <taxon>Triparma</taxon>
    </lineage>
</organism>
<name>A0A9W7ECY4_9STRA</name>
<reference evidence="2" key="1">
    <citation type="submission" date="2022-07" db="EMBL/GenBank/DDBJ databases">
        <title>Genome analysis of Parmales, a sister group of diatoms, reveals the evolutionary specialization of diatoms from phago-mixotrophs to photoautotrophs.</title>
        <authorList>
            <person name="Ban H."/>
            <person name="Sato S."/>
            <person name="Yoshikawa S."/>
            <person name="Kazumasa Y."/>
            <person name="Nakamura Y."/>
            <person name="Ichinomiya M."/>
            <person name="Saitoh K."/>
            <person name="Sato N."/>
            <person name="Blanc-Mathieu R."/>
            <person name="Endo H."/>
            <person name="Kuwata A."/>
            <person name="Ogata H."/>
        </authorList>
    </citation>
    <scope>NUCLEOTIDE SEQUENCE</scope>
</reference>